<protein>
    <submittedName>
        <fullName evidence="1">Uncharacterized protein</fullName>
    </submittedName>
</protein>
<evidence type="ECO:0000313" key="1">
    <source>
        <dbReference type="EMBL" id="ARW67823.1"/>
    </source>
</evidence>
<keyword evidence="1" id="KW-0934">Plastid</keyword>
<name>A0A1Z1MNZ6_KUECA</name>
<dbReference type="AlphaFoldDB" id="A0A1Z1MNZ6"/>
<organism evidence="1">
    <name type="scientific">Kuetzingia canaliculata</name>
    <name type="common">Red alga</name>
    <name type="synonym">Rytiphlaea canaliculata</name>
    <dbReference type="NCBI Taxonomy" id="228262"/>
    <lineage>
        <taxon>Eukaryota</taxon>
        <taxon>Rhodophyta</taxon>
        <taxon>Florideophyceae</taxon>
        <taxon>Rhodymeniophycidae</taxon>
        <taxon>Ceramiales</taxon>
        <taxon>Rhodomelaceae</taxon>
        <taxon>Amansieae</taxon>
        <taxon>Kuetzingia</taxon>
    </lineage>
</organism>
<accession>A0A1Z1MNZ6</accession>
<keyword evidence="1" id="KW-0150">Chloroplast</keyword>
<dbReference type="RefSeq" id="YP_009398637.1">
    <property type="nucleotide sequence ID" value="NC_035293.1"/>
</dbReference>
<geneLocation type="chloroplast" evidence="1"/>
<proteinExistence type="predicted"/>
<dbReference type="EMBL" id="MF101449">
    <property type="protein sequence ID" value="ARW67823.1"/>
    <property type="molecule type" value="Genomic_DNA"/>
</dbReference>
<dbReference type="GeneID" id="33361201"/>
<reference evidence="1" key="1">
    <citation type="journal article" date="2017" name="J. Phycol.">
        <title>Analysis of chloroplast genomes and a supermatrix inform reclassification of the Rhodomelaceae (Rhodophyta).</title>
        <authorList>
            <person name="Diaz-Tapia P."/>
            <person name="Maggs C.A."/>
            <person name="West J.A."/>
            <person name="Verbruggen H."/>
        </authorList>
    </citation>
    <scope>NUCLEOTIDE SEQUENCE</scope>
    <source>
        <strain evidence="1">PD1540</strain>
    </source>
</reference>
<gene>
    <name evidence="1" type="primary">orf34b</name>
</gene>
<sequence length="34" mass="4182">MLYIILIIYKYYIKRFRNCLLELESVILLVLTSM</sequence>